<dbReference type="STRING" id="1650663.GCA_001486665_01717"/>
<protein>
    <submittedName>
        <fullName evidence="2">Uncharacterized protein</fullName>
    </submittedName>
</protein>
<accession>A0A4R1R802</accession>
<organism evidence="2 3">
    <name type="scientific">Allofournierella massiliensis</name>
    <dbReference type="NCBI Taxonomy" id="1650663"/>
    <lineage>
        <taxon>Bacteria</taxon>
        <taxon>Bacillati</taxon>
        <taxon>Bacillota</taxon>
        <taxon>Clostridia</taxon>
        <taxon>Eubacteriales</taxon>
        <taxon>Oscillospiraceae</taxon>
        <taxon>Allofournierella</taxon>
    </lineage>
</organism>
<evidence type="ECO:0000256" key="1">
    <source>
        <dbReference type="SAM" id="Phobius"/>
    </source>
</evidence>
<keyword evidence="1" id="KW-0812">Transmembrane</keyword>
<feature type="transmembrane region" description="Helical" evidence="1">
    <location>
        <begin position="96"/>
        <end position="118"/>
    </location>
</feature>
<proteinExistence type="predicted"/>
<dbReference type="AlphaFoldDB" id="A0A4R1R802"/>
<keyword evidence="1" id="KW-0472">Membrane</keyword>
<name>A0A4R1R802_9FIRM</name>
<gene>
    <name evidence="2" type="ORF">EDD77_101113</name>
</gene>
<evidence type="ECO:0000313" key="2">
    <source>
        <dbReference type="EMBL" id="TCL61659.1"/>
    </source>
</evidence>
<keyword evidence="1" id="KW-1133">Transmembrane helix</keyword>
<evidence type="ECO:0000313" key="3">
    <source>
        <dbReference type="Proteomes" id="UP000295184"/>
    </source>
</evidence>
<dbReference type="OrthoDB" id="9931482at2"/>
<dbReference type="RefSeq" id="WP_058964131.1">
    <property type="nucleotide sequence ID" value="NZ_CABKVM010000016.1"/>
</dbReference>
<reference evidence="2 3" key="1">
    <citation type="submission" date="2019-03" db="EMBL/GenBank/DDBJ databases">
        <title>Genomic Encyclopedia of Type Strains, Phase IV (KMG-IV): sequencing the most valuable type-strain genomes for metagenomic binning, comparative biology and taxonomic classification.</title>
        <authorList>
            <person name="Goeker M."/>
        </authorList>
    </citation>
    <scope>NUCLEOTIDE SEQUENCE [LARGE SCALE GENOMIC DNA]</scope>
    <source>
        <strain evidence="2 3">DSM 100451</strain>
    </source>
</reference>
<dbReference type="EMBL" id="SLUM01000001">
    <property type="protein sequence ID" value="TCL61659.1"/>
    <property type="molecule type" value="Genomic_DNA"/>
</dbReference>
<comment type="caution">
    <text evidence="2">The sequence shown here is derived from an EMBL/GenBank/DDBJ whole genome shotgun (WGS) entry which is preliminary data.</text>
</comment>
<sequence>MNSSVKQGNTRQAQAVCRKYCGQVRRSLFCPAALRRPVLSQLEEAVLFYLEEHPQNGMDELYAHFGEPKAFAANVLGNMEGEQLRKQLTRYRWRRVLAAVLVTLALAYGVFYCVRLAIDYIYYPGYVVVQSAQEDEGPIPTSPPD</sequence>
<dbReference type="Proteomes" id="UP000295184">
    <property type="component" value="Unassembled WGS sequence"/>
</dbReference>